<dbReference type="InterPro" id="IPR032675">
    <property type="entry name" value="LRR_dom_sf"/>
</dbReference>
<evidence type="ECO:0000313" key="2">
    <source>
        <dbReference type="EMBL" id="KAG5173876.1"/>
    </source>
</evidence>
<feature type="compositionally biased region" description="Basic residues" evidence="1">
    <location>
        <begin position="654"/>
        <end position="663"/>
    </location>
</feature>
<dbReference type="PANTHER" id="PTHR40132:SF1">
    <property type="entry name" value="PRE-MRNA-SPLICING FACTOR 38B"/>
    <property type="match status" value="1"/>
</dbReference>
<dbReference type="Gene3D" id="3.80.10.10">
    <property type="entry name" value="Ribonuclease Inhibitor"/>
    <property type="match status" value="1"/>
</dbReference>
<comment type="caution">
    <text evidence="2">The sequence shown here is derived from an EMBL/GenBank/DDBJ whole genome shotgun (WGS) entry which is preliminary data.</text>
</comment>
<organism evidence="2">
    <name type="scientific">Psilocybe cubensis</name>
    <name type="common">Psychedelic mushroom</name>
    <name type="synonym">Stropharia cubensis</name>
    <dbReference type="NCBI Taxonomy" id="181762"/>
    <lineage>
        <taxon>Eukaryota</taxon>
        <taxon>Fungi</taxon>
        <taxon>Dikarya</taxon>
        <taxon>Basidiomycota</taxon>
        <taxon>Agaricomycotina</taxon>
        <taxon>Agaricomycetes</taxon>
        <taxon>Agaricomycetidae</taxon>
        <taxon>Agaricales</taxon>
        <taxon>Agaricineae</taxon>
        <taxon>Strophariaceae</taxon>
        <taxon>Psilocybe</taxon>
    </lineage>
</organism>
<feature type="compositionally biased region" description="Basic and acidic residues" evidence="1">
    <location>
        <begin position="633"/>
        <end position="646"/>
    </location>
</feature>
<feature type="compositionally biased region" description="Basic residues" evidence="1">
    <location>
        <begin position="616"/>
        <end position="632"/>
    </location>
</feature>
<sequence>MPFFDFSLQLSPTRACSFSLSSFYTIPRPIQHNVSSCSTLSTPSLSRPMPQTSPRMPLELVLSFIEAASTQVDTHAYVALLRACSLVCRAWSTPAQRILFSQVSLRSQRSYQLFMSAVDRSTPHGAILGDAVKRLSVVLDHNQPLGLHPHSFALAVNACPKLAELDISLYGCAEPGQDIVGSPDVSRLRRPAPSFDEQTLSLLKAGPRIDHLHFDNWSENQQSIFQLLEIWPSLQFLSIGGTSPKHLQSSPPPFPCSLRGLRLNFQTTPSVDFLKWLLHNSTGSLRTLHFQRDPSVEALEYLVNAHGSSLKSMSLPAFGSPELPNLVSKCNGLVELRTENPLLPPSLYKCFPRQVEHLAFGLDRDTPLNFVIDVIKTNESLKTIDVQQWESGRSHSLLPSLKMACVYQGIELKITSDLRAFRTLDMTVRNRLSADGIRLVLMSSSLSSVVSSLVRASMGTSVPATVTDDDLDRHVAELIVREAKKKAERYGQQGIRAYISSNVSDPNAPKPNKRFLSSIIKSTDDHNRTILKAQAQAAQEVKREREEQERRQRRARAEEAAEAERLRRSGRSSKRKRANDEDGWDRWDGRTAERKKVSRNWEVWDGYDEDEDSEKPRRRRRSRSKPRSKSRARKQDGSSRTHHFEDDEKEEGSHRRRHRRGHSRSTSPRRIDSTNVSRDPHDEGSGRHKHHRSRERYHPRRSNSRSPARRHRSRSQSEDSNPRKRKRSRSPKYALDDIRDDVPSKDRRSSSLLSESRPSSRRTDSRGYEQPGAADNFDPAVALSSKRSSSPAPSRSPSPGPQPAIQLPSKMDRYFEESYDPRLDVAPLTAPKVPATGLIDNAEFEGWDAMLELIRIRREDKEEKKRLERLGLLPPKEKSKSKKSGVVVDSGPAVADRWAGETASIMNIEYKKRGSVREWDMGKEGF</sequence>
<dbReference type="SUPFAM" id="SSF52047">
    <property type="entry name" value="RNI-like"/>
    <property type="match status" value="1"/>
</dbReference>
<gene>
    <name evidence="2" type="ORF">JR316_000534</name>
</gene>
<dbReference type="OrthoDB" id="2522283at2759"/>
<feature type="compositionally biased region" description="Low complexity" evidence="1">
    <location>
        <begin position="779"/>
        <end position="793"/>
    </location>
</feature>
<feature type="compositionally biased region" description="Basic and acidic residues" evidence="1">
    <location>
        <begin position="540"/>
        <end position="567"/>
    </location>
</feature>
<name>A0A8H7Y5C5_PSICU</name>
<dbReference type="PANTHER" id="PTHR40132">
    <property type="entry name" value="PRE-MRNA-SPLICING FACTOR 38B"/>
    <property type="match status" value="1"/>
</dbReference>
<proteinExistence type="predicted"/>
<reference evidence="2" key="1">
    <citation type="submission" date="2021-02" db="EMBL/GenBank/DDBJ databases">
        <title>Psilocybe cubensis genome.</title>
        <authorList>
            <person name="Mckernan K.J."/>
            <person name="Crawford S."/>
            <person name="Trippe A."/>
            <person name="Kane L.T."/>
            <person name="Mclaughlin S."/>
        </authorList>
    </citation>
    <scope>NUCLEOTIDE SEQUENCE [LARGE SCALE GENOMIC DNA]</scope>
    <source>
        <strain evidence="2">MGC-MH-2018</strain>
    </source>
</reference>
<feature type="region of interest" description="Disordered" evidence="1">
    <location>
        <begin position="537"/>
        <end position="586"/>
    </location>
</feature>
<evidence type="ECO:0000256" key="1">
    <source>
        <dbReference type="SAM" id="MobiDB-lite"/>
    </source>
</evidence>
<dbReference type="EMBL" id="JAFIQS010000001">
    <property type="protein sequence ID" value="KAG5173876.1"/>
    <property type="molecule type" value="Genomic_DNA"/>
</dbReference>
<feature type="compositionally biased region" description="Basic residues" evidence="1">
    <location>
        <begin position="568"/>
        <end position="577"/>
    </location>
</feature>
<feature type="compositionally biased region" description="Basic residues" evidence="1">
    <location>
        <begin position="687"/>
        <end position="714"/>
    </location>
</feature>
<accession>A0A8H7Y5C5</accession>
<feature type="region of interest" description="Disordered" evidence="1">
    <location>
        <begin position="605"/>
        <end position="813"/>
    </location>
</feature>
<dbReference type="AlphaFoldDB" id="A0A8H7Y5C5"/>
<feature type="compositionally biased region" description="Basic and acidic residues" evidence="1">
    <location>
        <begin position="734"/>
        <end position="749"/>
    </location>
</feature>
<protein>
    <submittedName>
        <fullName evidence="2">Uncharacterized protein</fullName>
    </submittedName>
</protein>